<evidence type="ECO:0000313" key="2">
    <source>
        <dbReference type="EMBL" id="AXE33620.1"/>
    </source>
</evidence>
<accession>A0A344UEC2</accession>
<dbReference type="SUPFAM" id="SSF53474">
    <property type="entry name" value="alpha/beta-Hydrolases"/>
    <property type="match status" value="1"/>
</dbReference>
<name>A0A344UEC2_9NEIS</name>
<dbReference type="EMBL" id="JBDXMI010000001">
    <property type="protein sequence ID" value="MEO9382720.1"/>
    <property type="molecule type" value="Genomic_DNA"/>
</dbReference>
<gene>
    <name evidence="3" type="ORF">ABI908_01140</name>
    <name evidence="2" type="ORF">DK843_04360</name>
</gene>
<sequence length="253" mass="26974">MKSHQLSQPAAHLRYHDIPGHGAPLIMLHGLGCASSFDYPRLLSEPGLAGRRTLLVDLLGFGFSDKPDDFNYAPDAQARTLAEWIARLELREFDLFGHSMGGSIAIELATLLPEQVRRLVLAEPNLDSGGGVYSRALAVQDERDYIVCGHADIVAAFRGHNPAWAGSMAVASPLAVHRAAKGLIQGGAISWREQLLALAMPRCVIFGERSLPDPDADGLPKHAIATRIVADAGHSLAWDNPAGLAAAIAASLD</sequence>
<proteinExistence type="predicted"/>
<dbReference type="InterPro" id="IPR000073">
    <property type="entry name" value="AB_hydrolase_1"/>
</dbReference>
<dbReference type="AlphaFoldDB" id="A0A344UEC2"/>
<reference evidence="2 4" key="1">
    <citation type="submission" date="2018-05" db="EMBL/GenBank/DDBJ databases">
        <title>Genome sequencing, assembly and analysis of the novel insecticidal bacterium, Chromobacterium phragmitis.</title>
        <authorList>
            <person name="Sparks M.E."/>
            <person name="Blackburn M.B."/>
            <person name="Gundersen-Rindal D.E."/>
        </authorList>
    </citation>
    <scope>NUCLEOTIDE SEQUENCE [LARGE SCALE GENOMIC DNA]</scope>
    <source>
        <strain evidence="2">IIBBL 274-1</strain>
    </source>
</reference>
<dbReference type="InterPro" id="IPR050266">
    <property type="entry name" value="AB_hydrolase_sf"/>
</dbReference>
<keyword evidence="2" id="KW-0378">Hydrolase</keyword>
<dbReference type="PANTHER" id="PTHR43798">
    <property type="entry name" value="MONOACYLGLYCEROL LIPASE"/>
    <property type="match status" value="1"/>
</dbReference>
<dbReference type="Pfam" id="PF00561">
    <property type="entry name" value="Abhydrolase_1"/>
    <property type="match status" value="1"/>
</dbReference>
<dbReference type="Proteomes" id="UP001462502">
    <property type="component" value="Unassembled WGS sequence"/>
</dbReference>
<evidence type="ECO:0000259" key="1">
    <source>
        <dbReference type="Pfam" id="PF00561"/>
    </source>
</evidence>
<dbReference type="RefSeq" id="WP_114072646.1">
    <property type="nucleotide sequence ID" value="NZ_CP029554.1"/>
</dbReference>
<keyword evidence="5" id="KW-1185">Reference proteome</keyword>
<evidence type="ECO:0000313" key="3">
    <source>
        <dbReference type="EMBL" id="MEO9382720.1"/>
    </source>
</evidence>
<dbReference type="Proteomes" id="UP000252038">
    <property type="component" value="Chromosome"/>
</dbReference>
<feature type="domain" description="AB hydrolase-1" evidence="1">
    <location>
        <begin position="24"/>
        <end position="167"/>
    </location>
</feature>
<dbReference type="EMBL" id="CP029554">
    <property type="protein sequence ID" value="AXE33620.1"/>
    <property type="molecule type" value="Genomic_DNA"/>
</dbReference>
<organism evidence="2 4">
    <name type="scientific">Chromobacterium phragmitis</name>
    <dbReference type="NCBI Taxonomy" id="2202141"/>
    <lineage>
        <taxon>Bacteria</taxon>
        <taxon>Pseudomonadati</taxon>
        <taxon>Pseudomonadota</taxon>
        <taxon>Betaproteobacteria</taxon>
        <taxon>Neisseriales</taxon>
        <taxon>Chromobacteriaceae</taxon>
        <taxon>Chromobacterium</taxon>
    </lineage>
</organism>
<evidence type="ECO:0000313" key="4">
    <source>
        <dbReference type="Proteomes" id="UP000252038"/>
    </source>
</evidence>
<dbReference type="PRINTS" id="PR00111">
    <property type="entry name" value="ABHYDROLASE"/>
</dbReference>
<dbReference type="Gene3D" id="3.40.50.1820">
    <property type="entry name" value="alpha/beta hydrolase"/>
    <property type="match status" value="1"/>
</dbReference>
<protein>
    <submittedName>
        <fullName evidence="2">Alpha/beta hydrolase</fullName>
    </submittedName>
</protein>
<dbReference type="InterPro" id="IPR029058">
    <property type="entry name" value="AB_hydrolase_fold"/>
</dbReference>
<reference evidence="3 5" key="2">
    <citation type="submission" date="2024-05" db="EMBL/GenBank/DDBJ databases">
        <authorList>
            <person name="De Oliveira J.P."/>
            <person name="Noriler S.A."/>
            <person name="De Oliveira A.G."/>
            <person name="Sipoli D.S."/>
        </authorList>
    </citation>
    <scope>NUCLEOTIDE SEQUENCE [LARGE SCALE GENOMIC DNA]</scope>
    <source>
        <strain evidence="3 5">LABIM192</strain>
    </source>
</reference>
<dbReference type="GO" id="GO:0016020">
    <property type="term" value="C:membrane"/>
    <property type="evidence" value="ECO:0007669"/>
    <property type="project" value="TreeGrafter"/>
</dbReference>
<evidence type="ECO:0000313" key="5">
    <source>
        <dbReference type="Proteomes" id="UP001462502"/>
    </source>
</evidence>
<dbReference type="KEGG" id="chrb:DK843_04360"/>
<dbReference type="GO" id="GO:0016787">
    <property type="term" value="F:hydrolase activity"/>
    <property type="evidence" value="ECO:0007669"/>
    <property type="project" value="UniProtKB-KW"/>
</dbReference>
<dbReference type="PANTHER" id="PTHR43798:SF33">
    <property type="entry name" value="HYDROLASE, PUTATIVE (AFU_ORTHOLOGUE AFUA_2G14860)-RELATED"/>
    <property type="match status" value="1"/>
</dbReference>